<keyword evidence="7" id="KW-1185">Reference proteome</keyword>
<evidence type="ECO:0000256" key="2">
    <source>
        <dbReference type="ARBA" id="ARBA00023026"/>
    </source>
</evidence>
<dbReference type="AlphaFoldDB" id="A0A1V6S568"/>
<dbReference type="Proteomes" id="UP000191518">
    <property type="component" value="Unassembled WGS sequence"/>
</dbReference>
<dbReference type="EMBL" id="MDYP01000007">
    <property type="protein sequence ID" value="OQE09182.1"/>
    <property type="molecule type" value="Genomic_DNA"/>
</dbReference>
<protein>
    <recommendedName>
        <fullName evidence="8">Chitin-binding type-1 domain-containing protein</fullName>
    </recommendedName>
</protein>
<evidence type="ECO:0000259" key="5">
    <source>
        <dbReference type="PROSITE" id="PS51782"/>
    </source>
</evidence>
<feature type="disulfide bond" evidence="3">
    <location>
        <begin position="499"/>
        <end position="513"/>
    </location>
</feature>
<evidence type="ECO:0000256" key="1">
    <source>
        <dbReference type="ARBA" id="ARBA00022669"/>
    </source>
</evidence>
<accession>A0A1V6S568</accession>
<sequence>MADFQLYTYYDRDTLLVSYGVTTSCLDALNTTVTCDESLSTLLGGGVDYNYWYMDNITTLCTTTCQTSLQAWGSSVETACAGQTVVQQGVVVQAKALSLSLTYNAEIACLQDSQSNWCFFDSQDWQGSDYIRYDSLMCSDESDSPAICNQTDFDMDSITSEMQAMTNLYNSTFFCSECFLELYRKRLLDPWLTPTNFTGYLIDQFDDLQRNCSTSLPYTTSSSTLYVGVQTATATTTTTTAATTATVTTTATPTCLGQFVQPIKNWLTCNSLSDLYNVSTGDARLTTGSTDCYFNTAVCLPQPCPITTVWDAPSCSFLANLASNATYNVSESQFLSWNSNILGSCGGVSNVVITAPTGTSAYFTTATPPHPTQNGTMSNCGKYYQVSMGDDCATVDLRLGLNFTTLQSLNTFLNDTCSNLWLNYDICVAPVSTPVVSTDGSCGMGVTCTGSTFGSCCSSAGTCTNDCGSTGNGTISTNDLCGPNNTYMTCPGSEFGDCCSTVYGYCGNGTSFCGAGNCYARSCATDNGGPSEHSSVAAVQQVAIVEIRMIIAARQTATLAPV</sequence>
<dbReference type="PANTHER" id="PTHR34997">
    <property type="entry name" value="AM15"/>
    <property type="match status" value="1"/>
</dbReference>
<dbReference type="STRING" id="29845.A0A1V6S568"/>
<evidence type="ECO:0000313" key="7">
    <source>
        <dbReference type="Proteomes" id="UP000191518"/>
    </source>
</evidence>
<organism evidence="6 7">
    <name type="scientific">Penicillium vulpinum</name>
    <dbReference type="NCBI Taxonomy" id="29845"/>
    <lineage>
        <taxon>Eukaryota</taxon>
        <taxon>Fungi</taxon>
        <taxon>Dikarya</taxon>
        <taxon>Ascomycota</taxon>
        <taxon>Pezizomycotina</taxon>
        <taxon>Eurotiomycetes</taxon>
        <taxon>Eurotiomycetidae</taxon>
        <taxon>Eurotiales</taxon>
        <taxon>Aspergillaceae</taxon>
        <taxon>Penicillium</taxon>
    </lineage>
</organism>
<keyword evidence="1 3" id="KW-0147">Chitin-binding</keyword>
<gene>
    <name evidence="6" type="ORF">PENVUL_c007G07516</name>
</gene>
<dbReference type="Gene3D" id="3.30.60.10">
    <property type="entry name" value="Endochitinase-like"/>
    <property type="match status" value="1"/>
</dbReference>
<dbReference type="PROSITE" id="PS50941">
    <property type="entry name" value="CHIT_BIND_I_2"/>
    <property type="match status" value="1"/>
</dbReference>
<dbReference type="InterPro" id="IPR036779">
    <property type="entry name" value="LysM_dom_sf"/>
</dbReference>
<dbReference type="PANTHER" id="PTHR34997:SF1">
    <property type="entry name" value="PEPTIDOGLYCAN-BINDING LYSIN DOMAIN"/>
    <property type="match status" value="1"/>
</dbReference>
<comment type="caution">
    <text evidence="6">The sequence shown here is derived from an EMBL/GenBank/DDBJ whole genome shotgun (WGS) entry which is preliminary data.</text>
</comment>
<feature type="domain" description="Chitin-binding type-1" evidence="4">
    <location>
        <begin position="478"/>
        <end position="525"/>
    </location>
</feature>
<keyword evidence="2" id="KW-0843">Virulence</keyword>
<dbReference type="GO" id="GO:0008061">
    <property type="term" value="F:chitin binding"/>
    <property type="evidence" value="ECO:0007669"/>
    <property type="project" value="UniProtKB-UniRule"/>
</dbReference>
<dbReference type="InterPro" id="IPR052210">
    <property type="entry name" value="LysM1-like"/>
</dbReference>
<dbReference type="SUPFAM" id="SSF54106">
    <property type="entry name" value="LysM domain"/>
    <property type="match status" value="1"/>
</dbReference>
<name>A0A1V6S568_9EURO</name>
<keyword evidence="3" id="KW-1015">Disulfide bond</keyword>
<dbReference type="PROSITE" id="PS51782">
    <property type="entry name" value="LYSM"/>
    <property type="match status" value="1"/>
</dbReference>
<reference evidence="7" key="1">
    <citation type="journal article" date="2017" name="Nat. Microbiol.">
        <title>Global analysis of biosynthetic gene clusters reveals vast potential of secondary metabolite production in Penicillium species.</title>
        <authorList>
            <person name="Nielsen J.C."/>
            <person name="Grijseels S."/>
            <person name="Prigent S."/>
            <person name="Ji B."/>
            <person name="Dainat J."/>
            <person name="Nielsen K.F."/>
            <person name="Frisvad J.C."/>
            <person name="Workman M."/>
            <person name="Nielsen J."/>
        </authorList>
    </citation>
    <scope>NUCLEOTIDE SEQUENCE [LARGE SCALE GENOMIC DNA]</scope>
    <source>
        <strain evidence="7">IBT 29486</strain>
    </source>
</reference>
<dbReference type="InterPro" id="IPR001002">
    <property type="entry name" value="Chitin-bd_1"/>
</dbReference>
<dbReference type="InterPro" id="IPR018392">
    <property type="entry name" value="LysM"/>
</dbReference>
<dbReference type="InterPro" id="IPR036861">
    <property type="entry name" value="Endochitinase-like_sf"/>
</dbReference>
<evidence type="ECO:0000259" key="4">
    <source>
        <dbReference type="PROSITE" id="PS50941"/>
    </source>
</evidence>
<feature type="domain" description="LysM" evidence="5">
    <location>
        <begin position="382"/>
        <end position="428"/>
    </location>
</feature>
<evidence type="ECO:0008006" key="8">
    <source>
        <dbReference type="Google" id="ProtNLM"/>
    </source>
</evidence>
<evidence type="ECO:0000313" key="6">
    <source>
        <dbReference type="EMBL" id="OQE09182.1"/>
    </source>
</evidence>
<evidence type="ECO:0000256" key="3">
    <source>
        <dbReference type="PROSITE-ProRule" id="PRU00261"/>
    </source>
</evidence>
<dbReference type="Gene3D" id="3.10.350.10">
    <property type="entry name" value="LysM domain"/>
    <property type="match status" value="1"/>
</dbReference>
<comment type="caution">
    <text evidence="3">Lacks conserved residue(s) required for the propagation of feature annotation.</text>
</comment>
<proteinExistence type="predicted"/>